<dbReference type="EMBL" id="ML208311">
    <property type="protein sequence ID" value="TFK70569.1"/>
    <property type="molecule type" value="Genomic_DNA"/>
</dbReference>
<reference evidence="1 2" key="1">
    <citation type="journal article" date="2019" name="Nat. Ecol. Evol.">
        <title>Megaphylogeny resolves global patterns of mushroom evolution.</title>
        <authorList>
            <person name="Varga T."/>
            <person name="Krizsan K."/>
            <person name="Foldi C."/>
            <person name="Dima B."/>
            <person name="Sanchez-Garcia M."/>
            <person name="Sanchez-Ramirez S."/>
            <person name="Szollosi G.J."/>
            <person name="Szarkandi J.G."/>
            <person name="Papp V."/>
            <person name="Albert L."/>
            <person name="Andreopoulos W."/>
            <person name="Angelini C."/>
            <person name="Antonin V."/>
            <person name="Barry K.W."/>
            <person name="Bougher N.L."/>
            <person name="Buchanan P."/>
            <person name="Buyck B."/>
            <person name="Bense V."/>
            <person name="Catcheside P."/>
            <person name="Chovatia M."/>
            <person name="Cooper J."/>
            <person name="Damon W."/>
            <person name="Desjardin D."/>
            <person name="Finy P."/>
            <person name="Geml J."/>
            <person name="Haridas S."/>
            <person name="Hughes K."/>
            <person name="Justo A."/>
            <person name="Karasinski D."/>
            <person name="Kautmanova I."/>
            <person name="Kiss B."/>
            <person name="Kocsube S."/>
            <person name="Kotiranta H."/>
            <person name="LaButti K.M."/>
            <person name="Lechner B.E."/>
            <person name="Liimatainen K."/>
            <person name="Lipzen A."/>
            <person name="Lukacs Z."/>
            <person name="Mihaltcheva S."/>
            <person name="Morgado L.N."/>
            <person name="Niskanen T."/>
            <person name="Noordeloos M.E."/>
            <person name="Ohm R.A."/>
            <person name="Ortiz-Santana B."/>
            <person name="Ovrebo C."/>
            <person name="Racz N."/>
            <person name="Riley R."/>
            <person name="Savchenko A."/>
            <person name="Shiryaev A."/>
            <person name="Soop K."/>
            <person name="Spirin V."/>
            <person name="Szebenyi C."/>
            <person name="Tomsovsky M."/>
            <person name="Tulloss R.E."/>
            <person name="Uehling J."/>
            <person name="Grigoriev I.V."/>
            <person name="Vagvolgyi C."/>
            <person name="Papp T."/>
            <person name="Martin F.M."/>
            <person name="Miettinen O."/>
            <person name="Hibbett D.S."/>
            <person name="Nagy L.G."/>
        </authorList>
    </citation>
    <scope>NUCLEOTIDE SEQUENCE [LARGE SCALE GENOMIC DNA]</scope>
    <source>
        <strain evidence="1 2">NL-1719</strain>
    </source>
</reference>
<evidence type="ECO:0000313" key="1">
    <source>
        <dbReference type="EMBL" id="TFK70569.1"/>
    </source>
</evidence>
<sequence>MRIQACAQVESVALWRSLLLPLPVYAQRLETMIQILPHPPANPLKAKFIGVHSNSGRTPLPPSPMTPAPFTVSMHTRFTRVNLQNTSHPLRKTPQEIPRIGLCFLFLKDLGDYLFPSLLPRRR</sequence>
<protein>
    <submittedName>
        <fullName evidence="1">Uncharacterized protein</fullName>
    </submittedName>
</protein>
<evidence type="ECO:0000313" key="2">
    <source>
        <dbReference type="Proteomes" id="UP000308600"/>
    </source>
</evidence>
<keyword evidence="2" id="KW-1185">Reference proteome</keyword>
<gene>
    <name evidence="1" type="ORF">BDN72DRAFT_533665</name>
</gene>
<proteinExistence type="predicted"/>
<name>A0ACD3AXZ2_9AGAR</name>
<organism evidence="1 2">
    <name type="scientific">Pluteus cervinus</name>
    <dbReference type="NCBI Taxonomy" id="181527"/>
    <lineage>
        <taxon>Eukaryota</taxon>
        <taxon>Fungi</taxon>
        <taxon>Dikarya</taxon>
        <taxon>Basidiomycota</taxon>
        <taxon>Agaricomycotina</taxon>
        <taxon>Agaricomycetes</taxon>
        <taxon>Agaricomycetidae</taxon>
        <taxon>Agaricales</taxon>
        <taxon>Pluteineae</taxon>
        <taxon>Pluteaceae</taxon>
        <taxon>Pluteus</taxon>
    </lineage>
</organism>
<dbReference type="Proteomes" id="UP000308600">
    <property type="component" value="Unassembled WGS sequence"/>
</dbReference>
<accession>A0ACD3AXZ2</accession>